<keyword evidence="2" id="KW-1185">Reference proteome</keyword>
<evidence type="ECO:0000313" key="2">
    <source>
        <dbReference type="Proteomes" id="UP000789423"/>
    </source>
</evidence>
<protein>
    <recommendedName>
        <fullName evidence="3">Group-specific protein</fullName>
    </recommendedName>
</protein>
<dbReference type="Proteomes" id="UP000789423">
    <property type="component" value="Unassembled WGS sequence"/>
</dbReference>
<accession>A0ABN8A537</accession>
<reference evidence="1 2" key="1">
    <citation type="submission" date="2021-10" db="EMBL/GenBank/DDBJ databases">
        <authorList>
            <person name="Criscuolo A."/>
        </authorList>
    </citation>
    <scope>NUCLEOTIDE SEQUENCE [LARGE SCALE GENOMIC DNA]</scope>
    <source>
        <strain evidence="2">CIP 111899</strain>
    </source>
</reference>
<comment type="caution">
    <text evidence="1">The sequence shown here is derived from an EMBL/GenBank/DDBJ whole genome shotgun (WGS) entry which is preliminary data.</text>
</comment>
<evidence type="ECO:0008006" key="3">
    <source>
        <dbReference type="Google" id="ProtNLM"/>
    </source>
</evidence>
<name>A0ABN8A537_9BACI</name>
<organism evidence="1 2">
    <name type="scientific">Bacillus rhizoplanae</name>
    <dbReference type="NCBI Taxonomy" id="2880966"/>
    <lineage>
        <taxon>Bacteria</taxon>
        <taxon>Bacillati</taxon>
        <taxon>Bacillota</taxon>
        <taxon>Bacilli</taxon>
        <taxon>Bacillales</taxon>
        <taxon>Bacillaceae</taxon>
        <taxon>Bacillus</taxon>
    </lineage>
</organism>
<proteinExistence type="predicted"/>
<sequence>MTIEKYITLRSAIYEYMEEQEEPITLLDIQEYIASEHKGKFAKKMLQQFYLLRLLDELKLDGKITLAEPHQYIDDKGIYYIVKEKRRGS</sequence>
<gene>
    <name evidence="1" type="ORF">BACCIP111899_03572</name>
</gene>
<evidence type="ECO:0000313" key="1">
    <source>
        <dbReference type="EMBL" id="CAG9614345.1"/>
    </source>
</evidence>
<dbReference type="EMBL" id="CAKJTI010000026">
    <property type="protein sequence ID" value="CAG9614345.1"/>
    <property type="molecule type" value="Genomic_DNA"/>
</dbReference>